<keyword evidence="6 7" id="KW-0472">Membrane</keyword>
<feature type="transmembrane region" description="Helical" evidence="7">
    <location>
        <begin position="218"/>
        <end position="235"/>
    </location>
</feature>
<dbReference type="AlphaFoldDB" id="A0A6I8M6I4"/>
<feature type="transmembrane region" description="Helical" evidence="7">
    <location>
        <begin position="86"/>
        <end position="103"/>
    </location>
</feature>
<evidence type="ECO:0000256" key="5">
    <source>
        <dbReference type="ARBA" id="ARBA00022989"/>
    </source>
</evidence>
<dbReference type="PANTHER" id="PTHR30106:SF1">
    <property type="entry name" value="UPF0324 MEMBRANE PROTEIN FN0533"/>
    <property type="match status" value="1"/>
</dbReference>
<evidence type="ECO:0008006" key="10">
    <source>
        <dbReference type="Google" id="ProtNLM"/>
    </source>
</evidence>
<evidence type="ECO:0000256" key="3">
    <source>
        <dbReference type="ARBA" id="ARBA00022475"/>
    </source>
</evidence>
<evidence type="ECO:0000313" key="9">
    <source>
        <dbReference type="Proteomes" id="UP000419017"/>
    </source>
</evidence>
<evidence type="ECO:0000256" key="2">
    <source>
        <dbReference type="ARBA" id="ARBA00007977"/>
    </source>
</evidence>
<dbReference type="GO" id="GO:0005886">
    <property type="term" value="C:plasma membrane"/>
    <property type="evidence" value="ECO:0007669"/>
    <property type="project" value="UniProtKB-SubCell"/>
</dbReference>
<feature type="transmembrane region" description="Helical" evidence="7">
    <location>
        <begin position="61"/>
        <end position="79"/>
    </location>
</feature>
<dbReference type="PANTHER" id="PTHR30106">
    <property type="entry name" value="INNER MEMBRANE PROTEIN YEIH-RELATED"/>
    <property type="match status" value="1"/>
</dbReference>
<dbReference type="EMBL" id="CABWIB010000001">
    <property type="protein sequence ID" value="VWL85501.1"/>
    <property type="molecule type" value="Genomic_DNA"/>
</dbReference>
<dbReference type="RefSeq" id="WP_197271490.1">
    <property type="nucleotide sequence ID" value="NZ_CABWIB010000001.1"/>
</dbReference>
<feature type="transmembrane region" description="Helical" evidence="7">
    <location>
        <begin position="247"/>
        <end position="269"/>
    </location>
</feature>
<name>A0A6I8M6I4_9FUSO</name>
<keyword evidence="5 7" id="KW-1133">Transmembrane helix</keyword>
<proteinExistence type="inferred from homology"/>
<keyword evidence="4 7" id="KW-0812">Transmembrane</keyword>
<feature type="transmembrane region" description="Helical" evidence="7">
    <location>
        <begin position="143"/>
        <end position="164"/>
    </location>
</feature>
<dbReference type="Proteomes" id="UP000419017">
    <property type="component" value="Unassembled WGS sequence"/>
</dbReference>
<comment type="subcellular location">
    <subcellularLocation>
        <location evidence="1">Cell membrane</location>
        <topology evidence="1">Multi-pass membrane protein</topology>
    </subcellularLocation>
</comment>
<keyword evidence="3" id="KW-1003">Cell membrane</keyword>
<feature type="transmembrane region" description="Helical" evidence="7">
    <location>
        <begin position="109"/>
        <end position="131"/>
    </location>
</feature>
<feature type="transmembrane region" description="Helical" evidence="7">
    <location>
        <begin position="281"/>
        <end position="300"/>
    </location>
</feature>
<organism evidence="8 9">
    <name type="scientific">Oceanivirga miroungae</name>
    <dbReference type="NCBI Taxonomy" id="1130046"/>
    <lineage>
        <taxon>Bacteria</taxon>
        <taxon>Fusobacteriati</taxon>
        <taxon>Fusobacteriota</taxon>
        <taxon>Fusobacteriia</taxon>
        <taxon>Fusobacteriales</taxon>
        <taxon>Leptotrichiaceae</taxon>
        <taxon>Oceanivirga</taxon>
    </lineage>
</organism>
<protein>
    <recommendedName>
        <fullName evidence="10">Sulfate exporter family transporter</fullName>
    </recommendedName>
</protein>
<sequence>MKENYKGILFCFIIAIISKFIGDMYKIVGGAVFGLIIGMILGLFYYNKELDKGLNFTSKKILQYAVILLGFGLNLNEVLKTGIESLPIIISTISISLIVAYIIHRFTDINTNVCMLIGVGSSICGGSAIAASSNVIDASEDEIAKAMSIVFLFNVIAAFTFPILGKLLAFSTTTPDAFGLFAGTAVNDTSSVTAVASVWDNMYNLGSLTLDKAVTVKLTRTLFIIPIVLGLAHLNKSKNNGKKKFPVFIIFFVLASLITSIFVYFGFPISIFKPFKELSKFLIIMAMVSIGYKTNIVNLIKTGGVAFLVGFSCWVSIIAVSLIMQSLMNIW</sequence>
<comment type="similarity">
    <text evidence="2">Belongs to the UPF0324 family.</text>
</comment>
<feature type="transmembrane region" description="Helical" evidence="7">
    <location>
        <begin position="27"/>
        <end position="46"/>
    </location>
</feature>
<evidence type="ECO:0000256" key="1">
    <source>
        <dbReference type="ARBA" id="ARBA00004651"/>
    </source>
</evidence>
<evidence type="ECO:0000256" key="7">
    <source>
        <dbReference type="SAM" id="Phobius"/>
    </source>
</evidence>
<reference evidence="8 9" key="1">
    <citation type="submission" date="2019-10" db="EMBL/GenBank/DDBJ databases">
        <authorList>
            <person name="Blom J."/>
        </authorList>
    </citation>
    <scope>NUCLEOTIDE SEQUENCE [LARGE SCALE GENOMIC DNA]</scope>
    <source>
        <strain evidence="8 9">ES3154-GLU</strain>
    </source>
</reference>
<dbReference type="InterPro" id="IPR018383">
    <property type="entry name" value="UPF0324_pro"/>
</dbReference>
<evidence type="ECO:0000256" key="4">
    <source>
        <dbReference type="ARBA" id="ARBA00022692"/>
    </source>
</evidence>
<dbReference type="Pfam" id="PF03601">
    <property type="entry name" value="Cons_hypoth698"/>
    <property type="match status" value="1"/>
</dbReference>
<evidence type="ECO:0000256" key="6">
    <source>
        <dbReference type="ARBA" id="ARBA00023136"/>
    </source>
</evidence>
<feature type="transmembrane region" description="Helical" evidence="7">
    <location>
        <begin position="307"/>
        <end position="328"/>
    </location>
</feature>
<keyword evidence="9" id="KW-1185">Reference proteome</keyword>
<accession>A0A6I8M6I4</accession>
<feature type="transmembrane region" description="Helical" evidence="7">
    <location>
        <begin position="6"/>
        <end position="22"/>
    </location>
</feature>
<evidence type="ECO:0000313" key="8">
    <source>
        <dbReference type="EMBL" id="VWL85501.1"/>
    </source>
</evidence>
<gene>
    <name evidence="8" type="ORF">OMES3154_00787</name>
</gene>